<organism evidence="9 10">
    <name type="scientific">Venustampulla echinocandica</name>
    <dbReference type="NCBI Taxonomy" id="2656787"/>
    <lineage>
        <taxon>Eukaryota</taxon>
        <taxon>Fungi</taxon>
        <taxon>Dikarya</taxon>
        <taxon>Ascomycota</taxon>
        <taxon>Pezizomycotina</taxon>
        <taxon>Leotiomycetes</taxon>
        <taxon>Helotiales</taxon>
        <taxon>Pleuroascaceae</taxon>
        <taxon>Venustampulla</taxon>
    </lineage>
</organism>
<dbReference type="InterPro" id="IPR000014">
    <property type="entry name" value="PAS"/>
</dbReference>
<dbReference type="SMART" id="SM00448">
    <property type="entry name" value="REC"/>
    <property type="match status" value="1"/>
</dbReference>
<dbReference type="SMART" id="SM00388">
    <property type="entry name" value="HisKA"/>
    <property type="match status" value="1"/>
</dbReference>
<dbReference type="InterPro" id="IPR000700">
    <property type="entry name" value="PAS-assoc_C"/>
</dbReference>
<dbReference type="PROSITE" id="PS50109">
    <property type="entry name" value="HIS_KIN"/>
    <property type="match status" value="1"/>
</dbReference>
<dbReference type="SMART" id="SM00387">
    <property type="entry name" value="HATPase_c"/>
    <property type="match status" value="1"/>
</dbReference>
<dbReference type="InterPro" id="IPR003594">
    <property type="entry name" value="HATPase_dom"/>
</dbReference>
<dbReference type="Pfam" id="PF00072">
    <property type="entry name" value="Response_reg"/>
    <property type="match status" value="1"/>
</dbReference>
<dbReference type="GeneID" id="43598282"/>
<dbReference type="STRING" id="2656787.A0A370TR44"/>
<dbReference type="CDD" id="cd00082">
    <property type="entry name" value="HisKA"/>
    <property type="match status" value="1"/>
</dbReference>
<dbReference type="FunFam" id="3.30.565.10:FF:000010">
    <property type="entry name" value="Sensor histidine kinase RcsC"/>
    <property type="match status" value="1"/>
</dbReference>
<dbReference type="SMART" id="SM00091">
    <property type="entry name" value="PAS"/>
    <property type="match status" value="1"/>
</dbReference>
<keyword evidence="10" id="KW-1185">Reference proteome</keyword>
<dbReference type="InterPro" id="IPR011006">
    <property type="entry name" value="CheY-like_superfamily"/>
</dbReference>
<dbReference type="Gene3D" id="3.40.50.2300">
    <property type="match status" value="1"/>
</dbReference>
<dbReference type="PANTHER" id="PTHR45339:SF1">
    <property type="entry name" value="HYBRID SIGNAL TRANSDUCTION HISTIDINE KINASE J"/>
    <property type="match status" value="1"/>
</dbReference>
<dbReference type="CDD" id="cd16922">
    <property type="entry name" value="HATPase_EvgS-ArcB-TorS-like"/>
    <property type="match status" value="1"/>
</dbReference>
<dbReference type="SUPFAM" id="SSF52172">
    <property type="entry name" value="CheY-like"/>
    <property type="match status" value="1"/>
</dbReference>
<feature type="domain" description="Histidine kinase" evidence="5">
    <location>
        <begin position="325"/>
        <end position="546"/>
    </location>
</feature>
<dbReference type="InterPro" id="IPR005467">
    <property type="entry name" value="His_kinase_dom"/>
</dbReference>
<dbReference type="InterPro" id="IPR001789">
    <property type="entry name" value="Sig_transdc_resp-reg_receiver"/>
</dbReference>
<name>A0A370TR44_9HELO</name>
<protein>
    <submittedName>
        <fullName evidence="9">CheY-like protein</fullName>
    </submittedName>
</protein>
<dbReference type="SUPFAM" id="SSF55874">
    <property type="entry name" value="ATPase domain of HSP90 chaperone/DNA topoisomerase II/histidine kinase"/>
    <property type="match status" value="1"/>
</dbReference>
<dbReference type="PANTHER" id="PTHR45339">
    <property type="entry name" value="HYBRID SIGNAL TRANSDUCTION HISTIDINE KINASE J"/>
    <property type="match status" value="1"/>
</dbReference>
<dbReference type="InterPro" id="IPR004358">
    <property type="entry name" value="Sig_transdc_His_kin-like_C"/>
</dbReference>
<comment type="caution">
    <text evidence="9">The sequence shown here is derived from an EMBL/GenBank/DDBJ whole genome shotgun (WGS) entry which is preliminary data.</text>
</comment>
<evidence type="ECO:0000256" key="4">
    <source>
        <dbReference type="SAM" id="MobiDB-lite"/>
    </source>
</evidence>
<dbReference type="PRINTS" id="PR00344">
    <property type="entry name" value="BCTRLSENSOR"/>
</dbReference>
<evidence type="ECO:0000313" key="10">
    <source>
        <dbReference type="Proteomes" id="UP000254866"/>
    </source>
</evidence>
<evidence type="ECO:0000259" key="6">
    <source>
        <dbReference type="PROSITE" id="PS50110"/>
    </source>
</evidence>
<sequence length="702" mass="77620">MPDREALESPPKPMAAHTPEPTDAQAGVNKEEWVTTNVDVKGDVVADGAAAHPLDRPLDRPGADIVVDSSMRIVQISASYLALNSLLPIDGCHYHYQFAGLDVFDAIKMHGLVPEPDSWRHAIHNALTKQDAYATADIDSTGQKYWCLRVVPVFQDSKLAYIALYAQVNVARHQTEPSGGELDVNDTYRILVETVKDYAIFMLDTRGNVKTWNATATLMKGYKPEEIIGHHFSTFYGDEDIKAQKPKKELEICLREGKVEDESWRYRKNGSRFWANVVITSVYRKGMHIGFSKVTRDLTERKAAESRLISAYEESEKLKSAFLANMSHEIRTPMHGMLTALTLLMDSPLTQEQRELGGIINESGSVLLQVINDILDYSRLASGVFSISLDVISIPDIITSVVRSIRPTLKPGITLESSLSPNTPGSAKGDPLRYRQIIENLVANSAKFTDAGSIQIDVSVACDDEASYTILTEVTDTGIGIPDHGVKSLFTPFNQFDNSATKRYKGTGLGLTICKSLVELMGGEIGFRPNSDTHGCIFWFTTKIQKINKPKQVDELEKQMEGVNISPPDDPGSLLKQIAPGKRLLLAEDNYVNRRIMLKVLKKFGFEQVDTALEGASAAKLVIENPQMFDLILMDISMPVLDGIGATREIRNAGLTIPIIAMTANALKGDAEVYLAKGMDGYIQKPVRLPLLRETLLTWLKP</sequence>
<feature type="domain" description="PAS" evidence="7">
    <location>
        <begin position="184"/>
        <end position="257"/>
    </location>
</feature>
<dbReference type="Pfam" id="PF00512">
    <property type="entry name" value="HisKA"/>
    <property type="match status" value="1"/>
</dbReference>
<evidence type="ECO:0000256" key="2">
    <source>
        <dbReference type="ARBA" id="ARBA00023012"/>
    </source>
</evidence>
<keyword evidence="2" id="KW-0902">Two-component regulatory system</keyword>
<feature type="domain" description="PAC" evidence="8">
    <location>
        <begin position="259"/>
        <end position="310"/>
    </location>
</feature>
<accession>A0A370TR44</accession>
<evidence type="ECO:0000259" key="8">
    <source>
        <dbReference type="PROSITE" id="PS50113"/>
    </source>
</evidence>
<dbReference type="SUPFAM" id="SSF47384">
    <property type="entry name" value="Homodimeric domain of signal transducing histidine kinase"/>
    <property type="match status" value="1"/>
</dbReference>
<dbReference type="PROSITE" id="PS50110">
    <property type="entry name" value="RESPONSE_REGULATORY"/>
    <property type="match status" value="1"/>
</dbReference>
<dbReference type="OrthoDB" id="60033at2759"/>
<dbReference type="Proteomes" id="UP000254866">
    <property type="component" value="Unassembled WGS sequence"/>
</dbReference>
<gene>
    <name evidence="9" type="ORF">BP5553_05433</name>
</gene>
<dbReference type="RefSeq" id="XP_031870656.1">
    <property type="nucleotide sequence ID" value="XM_032014056.1"/>
</dbReference>
<evidence type="ECO:0000256" key="1">
    <source>
        <dbReference type="ARBA" id="ARBA00022553"/>
    </source>
</evidence>
<dbReference type="InterPro" id="IPR003661">
    <property type="entry name" value="HisK_dim/P_dom"/>
</dbReference>
<dbReference type="InterPro" id="IPR036097">
    <property type="entry name" value="HisK_dim/P_sf"/>
</dbReference>
<dbReference type="Gene3D" id="1.10.287.130">
    <property type="match status" value="1"/>
</dbReference>
<dbReference type="InterPro" id="IPR035965">
    <property type="entry name" value="PAS-like_dom_sf"/>
</dbReference>
<dbReference type="Pfam" id="PF02518">
    <property type="entry name" value="HATPase_c"/>
    <property type="match status" value="1"/>
</dbReference>
<evidence type="ECO:0000259" key="5">
    <source>
        <dbReference type="PROSITE" id="PS50109"/>
    </source>
</evidence>
<evidence type="ECO:0000259" key="7">
    <source>
        <dbReference type="PROSITE" id="PS50112"/>
    </source>
</evidence>
<dbReference type="EMBL" id="NPIC01000003">
    <property type="protein sequence ID" value="RDL38000.1"/>
    <property type="molecule type" value="Genomic_DNA"/>
</dbReference>
<evidence type="ECO:0000313" key="9">
    <source>
        <dbReference type="EMBL" id="RDL38000.1"/>
    </source>
</evidence>
<dbReference type="CDD" id="cd17546">
    <property type="entry name" value="REC_hyHK_CKI1_RcsC-like"/>
    <property type="match status" value="1"/>
</dbReference>
<dbReference type="Gene3D" id="3.30.565.10">
    <property type="entry name" value="Histidine kinase-like ATPase, C-terminal domain"/>
    <property type="match status" value="1"/>
</dbReference>
<feature type="domain" description="Response regulatory" evidence="6">
    <location>
        <begin position="583"/>
        <end position="700"/>
    </location>
</feature>
<dbReference type="FunFam" id="3.30.450.20:FF:000136">
    <property type="entry name" value="Sensor histidine kinase/response regulator Fos-1"/>
    <property type="match status" value="1"/>
</dbReference>
<evidence type="ECO:0000256" key="3">
    <source>
        <dbReference type="PROSITE-ProRule" id="PRU00169"/>
    </source>
</evidence>
<feature type="modified residue" description="4-aspartylphosphate" evidence="3">
    <location>
        <position position="635"/>
    </location>
</feature>
<reference evidence="9 10" key="1">
    <citation type="journal article" date="2018" name="IMA Fungus">
        <title>IMA Genome-F 9: Draft genome sequence of Annulohypoxylon stygium, Aspergillus mulundensis, Berkeleyomyces basicola (syn. Thielaviopsis basicola), Ceratocystis smalleyi, two Cercospora beticola strains, Coleophoma cylindrospora, Fusarium fracticaudum, Phialophora cf. hyalina, and Morchella septimelata.</title>
        <authorList>
            <person name="Wingfield B.D."/>
            <person name="Bills G.F."/>
            <person name="Dong Y."/>
            <person name="Huang W."/>
            <person name="Nel W.J."/>
            <person name="Swalarsk-Parry B.S."/>
            <person name="Vaghefi N."/>
            <person name="Wilken P.M."/>
            <person name="An Z."/>
            <person name="de Beer Z.W."/>
            <person name="De Vos L."/>
            <person name="Chen L."/>
            <person name="Duong T.A."/>
            <person name="Gao Y."/>
            <person name="Hammerbacher A."/>
            <person name="Kikkert J.R."/>
            <person name="Li Y."/>
            <person name="Li H."/>
            <person name="Li K."/>
            <person name="Li Q."/>
            <person name="Liu X."/>
            <person name="Ma X."/>
            <person name="Naidoo K."/>
            <person name="Pethybridge S.J."/>
            <person name="Sun J."/>
            <person name="Steenkamp E.T."/>
            <person name="van der Nest M.A."/>
            <person name="van Wyk S."/>
            <person name="Wingfield M.J."/>
            <person name="Xiong C."/>
            <person name="Yue Q."/>
            <person name="Zhang X."/>
        </authorList>
    </citation>
    <scope>NUCLEOTIDE SEQUENCE [LARGE SCALE GENOMIC DNA]</scope>
    <source>
        <strain evidence="9 10">BP 5553</strain>
    </source>
</reference>
<keyword evidence="1 3" id="KW-0597">Phosphoprotein</keyword>
<dbReference type="Gene3D" id="3.30.450.20">
    <property type="entry name" value="PAS domain"/>
    <property type="match status" value="1"/>
</dbReference>
<dbReference type="SUPFAM" id="SSF55785">
    <property type="entry name" value="PYP-like sensor domain (PAS domain)"/>
    <property type="match status" value="1"/>
</dbReference>
<proteinExistence type="predicted"/>
<dbReference type="AlphaFoldDB" id="A0A370TR44"/>
<dbReference type="GO" id="GO:0000155">
    <property type="term" value="F:phosphorelay sensor kinase activity"/>
    <property type="evidence" value="ECO:0007669"/>
    <property type="project" value="InterPro"/>
</dbReference>
<dbReference type="PROSITE" id="PS50112">
    <property type="entry name" value="PAS"/>
    <property type="match status" value="1"/>
</dbReference>
<dbReference type="CDD" id="cd00130">
    <property type="entry name" value="PAS"/>
    <property type="match status" value="1"/>
</dbReference>
<dbReference type="PROSITE" id="PS50113">
    <property type="entry name" value="PAC"/>
    <property type="match status" value="1"/>
</dbReference>
<dbReference type="NCBIfam" id="TIGR00229">
    <property type="entry name" value="sensory_box"/>
    <property type="match status" value="1"/>
</dbReference>
<dbReference type="InterPro" id="IPR036890">
    <property type="entry name" value="HATPase_C_sf"/>
</dbReference>
<feature type="region of interest" description="Disordered" evidence="4">
    <location>
        <begin position="1"/>
        <end position="29"/>
    </location>
</feature>
<dbReference type="Pfam" id="PF13426">
    <property type="entry name" value="PAS_9"/>
    <property type="match status" value="1"/>
</dbReference>